<dbReference type="EMBL" id="FNFU01000008">
    <property type="protein sequence ID" value="SDK56686.1"/>
    <property type="molecule type" value="Genomic_DNA"/>
</dbReference>
<keyword evidence="3" id="KW-0804">Transcription</keyword>
<dbReference type="AlphaFoldDB" id="A0A1G9CYB3"/>
<dbReference type="PANTHER" id="PTHR38445">
    <property type="entry name" value="HTH-TYPE TRANSCRIPTIONAL REPRESSOR YTRA"/>
    <property type="match status" value="1"/>
</dbReference>
<dbReference type="PROSITE" id="PS50949">
    <property type="entry name" value="HTH_GNTR"/>
    <property type="match status" value="1"/>
</dbReference>
<dbReference type="SUPFAM" id="SSF46785">
    <property type="entry name" value="Winged helix' DNA-binding domain"/>
    <property type="match status" value="1"/>
</dbReference>
<evidence type="ECO:0000256" key="2">
    <source>
        <dbReference type="ARBA" id="ARBA00023125"/>
    </source>
</evidence>
<dbReference type="Proteomes" id="UP000198701">
    <property type="component" value="Unassembled WGS sequence"/>
</dbReference>
<proteinExistence type="predicted"/>
<organism evidence="5 6">
    <name type="scientific">Cryobacterium psychrotolerans</name>
    <dbReference type="NCBI Taxonomy" id="386301"/>
    <lineage>
        <taxon>Bacteria</taxon>
        <taxon>Bacillati</taxon>
        <taxon>Actinomycetota</taxon>
        <taxon>Actinomycetes</taxon>
        <taxon>Micrococcales</taxon>
        <taxon>Microbacteriaceae</taxon>
        <taxon>Cryobacterium</taxon>
    </lineage>
</organism>
<dbReference type="RefSeq" id="WP_218121503.1">
    <property type="nucleotide sequence ID" value="NZ_FNFU01000008.1"/>
</dbReference>
<sequence length="121" mass="12639">MPLSFLTIDSTSATPPFEQLRVQLIEAVRSGELAAGTRLPPVRALAADLGLATNTVARAYRALERDEVIETRGRNGSFVAATGDATHRQAQLAAIAYADRVTGLGVDPAEALALVAAALAR</sequence>
<dbReference type="PANTHER" id="PTHR38445:SF9">
    <property type="entry name" value="HTH-TYPE TRANSCRIPTIONAL REPRESSOR YTRA"/>
    <property type="match status" value="1"/>
</dbReference>
<keyword evidence="6" id="KW-1185">Reference proteome</keyword>
<dbReference type="InterPro" id="IPR000524">
    <property type="entry name" value="Tscrpt_reg_HTH_GntR"/>
</dbReference>
<evidence type="ECO:0000313" key="5">
    <source>
        <dbReference type="EMBL" id="SDK56686.1"/>
    </source>
</evidence>
<dbReference type="Gene3D" id="1.10.10.10">
    <property type="entry name" value="Winged helix-like DNA-binding domain superfamily/Winged helix DNA-binding domain"/>
    <property type="match status" value="1"/>
</dbReference>
<reference evidence="5 6" key="1">
    <citation type="submission" date="2016-10" db="EMBL/GenBank/DDBJ databases">
        <authorList>
            <person name="de Groot N.N."/>
        </authorList>
    </citation>
    <scope>NUCLEOTIDE SEQUENCE [LARGE SCALE GENOMIC DNA]</scope>
    <source>
        <strain evidence="5 6">CGMCC 1.5382</strain>
    </source>
</reference>
<dbReference type="CDD" id="cd07377">
    <property type="entry name" value="WHTH_GntR"/>
    <property type="match status" value="1"/>
</dbReference>
<evidence type="ECO:0000313" key="6">
    <source>
        <dbReference type="Proteomes" id="UP000198701"/>
    </source>
</evidence>
<gene>
    <name evidence="5" type="ORF">SAMN05216282_1089</name>
</gene>
<dbReference type="GO" id="GO:0003677">
    <property type="term" value="F:DNA binding"/>
    <property type="evidence" value="ECO:0007669"/>
    <property type="project" value="UniProtKB-KW"/>
</dbReference>
<evidence type="ECO:0000256" key="1">
    <source>
        <dbReference type="ARBA" id="ARBA00023015"/>
    </source>
</evidence>
<dbReference type="STRING" id="386301.SAMN05216282_1089"/>
<dbReference type="InterPro" id="IPR036390">
    <property type="entry name" value="WH_DNA-bd_sf"/>
</dbReference>
<evidence type="ECO:0000256" key="3">
    <source>
        <dbReference type="ARBA" id="ARBA00023163"/>
    </source>
</evidence>
<accession>A0A1G9CYB3</accession>
<dbReference type="InterPro" id="IPR036388">
    <property type="entry name" value="WH-like_DNA-bd_sf"/>
</dbReference>
<keyword evidence="2 5" id="KW-0238">DNA-binding</keyword>
<keyword evidence="1" id="KW-0805">Transcription regulation</keyword>
<name>A0A1G9CYB3_9MICO</name>
<dbReference type="GO" id="GO:0003700">
    <property type="term" value="F:DNA-binding transcription factor activity"/>
    <property type="evidence" value="ECO:0007669"/>
    <property type="project" value="InterPro"/>
</dbReference>
<feature type="domain" description="HTH gntR-type" evidence="4">
    <location>
        <begin position="14"/>
        <end position="82"/>
    </location>
</feature>
<evidence type="ECO:0000259" key="4">
    <source>
        <dbReference type="PROSITE" id="PS50949"/>
    </source>
</evidence>
<protein>
    <submittedName>
        <fullName evidence="5">DNA-binding transcriptional regulator YhcF, GntR family</fullName>
    </submittedName>
</protein>
<dbReference type="SMART" id="SM00345">
    <property type="entry name" value="HTH_GNTR"/>
    <property type="match status" value="1"/>
</dbReference>
<dbReference type="Pfam" id="PF00392">
    <property type="entry name" value="GntR"/>
    <property type="match status" value="1"/>
</dbReference>